<dbReference type="InterPro" id="IPR000587">
    <property type="entry name" value="Creatinase_N"/>
</dbReference>
<feature type="domain" description="Creatinase N-terminal" evidence="2">
    <location>
        <begin position="32"/>
        <end position="176"/>
    </location>
</feature>
<keyword evidence="4" id="KW-1185">Reference proteome</keyword>
<dbReference type="PANTHER" id="PTHR46112:SF2">
    <property type="entry name" value="XAA-PRO AMINOPEPTIDASE P-RELATED"/>
    <property type="match status" value="1"/>
</dbReference>
<evidence type="ECO:0000313" key="4">
    <source>
        <dbReference type="Proteomes" id="UP000000602"/>
    </source>
</evidence>
<dbReference type="Proteomes" id="UP000000602">
    <property type="component" value="Chromosome"/>
</dbReference>
<dbReference type="PRINTS" id="PR00599">
    <property type="entry name" value="MAPEPTIDASE"/>
</dbReference>
<dbReference type="GO" id="GO:0004177">
    <property type="term" value="F:aminopeptidase activity"/>
    <property type="evidence" value="ECO:0007669"/>
    <property type="project" value="UniProtKB-ARBA"/>
</dbReference>
<dbReference type="HOGENOM" id="CLU_017266_4_1_7"/>
<dbReference type="Gene3D" id="3.40.350.10">
    <property type="entry name" value="Creatinase/prolidase N-terminal domain"/>
    <property type="match status" value="1"/>
</dbReference>
<dbReference type="CDD" id="cd01066">
    <property type="entry name" value="APP_MetAP"/>
    <property type="match status" value="1"/>
</dbReference>
<dbReference type="Pfam" id="PF01321">
    <property type="entry name" value="Creatinase_N"/>
    <property type="match status" value="1"/>
</dbReference>
<dbReference type="AlphaFoldDB" id="Q6ANF8"/>
<dbReference type="InterPro" id="IPR029149">
    <property type="entry name" value="Creatin/AminoP/Spt16_N"/>
</dbReference>
<reference evidence="4" key="1">
    <citation type="journal article" date="2004" name="Environ. Microbiol.">
        <title>The genome of Desulfotalea psychrophila, a sulfate-reducing bacterium from permanently cold Arctic sediments.</title>
        <authorList>
            <person name="Rabus R."/>
            <person name="Ruepp A."/>
            <person name="Frickey T."/>
            <person name="Rattei T."/>
            <person name="Fartmann B."/>
            <person name="Stark M."/>
            <person name="Bauer M."/>
            <person name="Zibat A."/>
            <person name="Lombardot T."/>
            <person name="Becker I."/>
            <person name="Amann J."/>
            <person name="Gellner K."/>
            <person name="Teeling H."/>
            <person name="Leuschner W.D."/>
            <person name="Gloeckner F.-O."/>
            <person name="Lupas A.N."/>
            <person name="Amann R."/>
            <person name="Klenk H.-P."/>
        </authorList>
    </citation>
    <scope>NUCLEOTIDE SEQUENCE [LARGE SCALE GENOMIC DNA]</scope>
    <source>
        <strain evidence="4">DSM 12343 / LSv54</strain>
    </source>
</reference>
<proteinExistence type="predicted"/>
<dbReference type="InterPro" id="IPR050659">
    <property type="entry name" value="Peptidase_M24B"/>
</dbReference>
<dbReference type="InterPro" id="IPR001714">
    <property type="entry name" value="Pept_M24_MAP"/>
</dbReference>
<gene>
    <name evidence="3" type="ordered locus">DP1387</name>
</gene>
<sequence>MARTRQPITTAKRGFTMTIREFGFDDAEFEARTAKMQAVMREKKLDAVFLTTEPNIRYYTGYYTQFWESPTRPWFLIIPTEGKPIAVIPGIGASGMAATWIDDIRTWSSPAPEDDGISLVAGVLNALPTKYGRVGATLGLQSYLRMPTTDYLNLSTRLQGKEFVDIALEMHRLRSVKSPAEIAKIRKACVITNNAFDRIPLHARVGQTERDICRQMRIDMLEDGAEFVKYLISGSGPDGYDSIIMGPTSRNIERGDVLIIDVGCVYDGYFSDFDRNFAFGECSVETKKAYECVYEATSAGFAAAHPGATTTDIYNAMWAVMEAGGALGNEVGRLGHGLGSQLTEWPSNTATDNTPLVPGMVITLEPGMTYAKGKDMVHEEDIVITEDGAEWLTRRASEQITIIT</sequence>
<organism evidence="3 4">
    <name type="scientific">Desulfotalea psychrophila (strain LSv54 / DSM 12343)</name>
    <dbReference type="NCBI Taxonomy" id="177439"/>
    <lineage>
        <taxon>Bacteria</taxon>
        <taxon>Pseudomonadati</taxon>
        <taxon>Thermodesulfobacteriota</taxon>
        <taxon>Desulfobulbia</taxon>
        <taxon>Desulfobulbales</taxon>
        <taxon>Desulfocapsaceae</taxon>
        <taxon>Desulfotalea</taxon>
    </lineage>
</organism>
<dbReference type="SUPFAM" id="SSF55920">
    <property type="entry name" value="Creatinase/aminopeptidase"/>
    <property type="match status" value="1"/>
</dbReference>
<dbReference type="GO" id="GO:0008235">
    <property type="term" value="F:metalloexopeptidase activity"/>
    <property type="evidence" value="ECO:0007669"/>
    <property type="project" value="UniProtKB-ARBA"/>
</dbReference>
<dbReference type="InterPro" id="IPR036005">
    <property type="entry name" value="Creatinase/aminopeptidase-like"/>
</dbReference>
<evidence type="ECO:0000259" key="2">
    <source>
        <dbReference type="Pfam" id="PF01321"/>
    </source>
</evidence>
<dbReference type="SUPFAM" id="SSF53092">
    <property type="entry name" value="Creatinase/prolidase N-terminal domain"/>
    <property type="match status" value="1"/>
</dbReference>
<evidence type="ECO:0000259" key="1">
    <source>
        <dbReference type="Pfam" id="PF00557"/>
    </source>
</evidence>
<feature type="domain" description="Peptidase M24" evidence="1">
    <location>
        <begin position="184"/>
        <end position="386"/>
    </location>
</feature>
<accession>Q6ANF8</accession>
<dbReference type="EMBL" id="CR522870">
    <property type="protein sequence ID" value="CAG36116.1"/>
    <property type="molecule type" value="Genomic_DNA"/>
</dbReference>
<name>Q6ANF8_DESPS</name>
<dbReference type="PANTHER" id="PTHR46112">
    <property type="entry name" value="AMINOPEPTIDASE"/>
    <property type="match status" value="1"/>
</dbReference>
<dbReference type="Pfam" id="PF00557">
    <property type="entry name" value="Peptidase_M24"/>
    <property type="match status" value="1"/>
</dbReference>
<protein>
    <submittedName>
        <fullName evidence="3">Related to dipeptidase</fullName>
    </submittedName>
</protein>
<dbReference type="STRING" id="177439.DP1387"/>
<dbReference type="KEGG" id="dps:DP1387"/>
<dbReference type="eggNOG" id="COG0006">
    <property type="taxonomic scope" value="Bacteria"/>
</dbReference>
<evidence type="ECO:0000313" key="3">
    <source>
        <dbReference type="EMBL" id="CAG36116.1"/>
    </source>
</evidence>
<dbReference type="InterPro" id="IPR000994">
    <property type="entry name" value="Pept_M24"/>
</dbReference>
<dbReference type="Gene3D" id="3.90.230.10">
    <property type="entry name" value="Creatinase/methionine aminopeptidase superfamily"/>
    <property type="match status" value="1"/>
</dbReference>